<dbReference type="EMBL" id="CP034160">
    <property type="protein sequence ID" value="AZI55876.1"/>
    <property type="molecule type" value="Genomic_DNA"/>
</dbReference>
<dbReference type="AlphaFoldDB" id="A0A3G8ZPH4"/>
<dbReference type="KEGG" id="eva:EIB75_11655"/>
<accession>A0A3G8ZPH4</accession>
<name>A0A3G8ZPH4_9FLAO</name>
<reference evidence="2" key="1">
    <citation type="submission" date="2018-11" db="EMBL/GenBank/DDBJ databases">
        <title>Proposal to divide the Flavobacteriaceae and reorganize its genera based on Amino Acid Identity values calculated from whole genome sequences.</title>
        <authorList>
            <person name="Nicholson A.C."/>
            <person name="Gulvik C.A."/>
            <person name="Whitney A.M."/>
            <person name="Sheth M."/>
            <person name="Batra D."/>
            <person name="Pryor J."/>
            <person name="Bernardet J.-F."/>
            <person name="Hugo C."/>
            <person name="Kampfer P."/>
            <person name="Newman J.D."/>
            <person name="McQuiston J.R."/>
        </authorList>
    </citation>
    <scope>NUCLEOTIDE SEQUENCE [LARGE SCALE GENOMIC DNA]</scope>
    <source>
        <strain evidence="2">H6466</strain>
    </source>
</reference>
<evidence type="ECO:0000313" key="1">
    <source>
        <dbReference type="EMBL" id="AZI55876.1"/>
    </source>
</evidence>
<gene>
    <name evidence="1" type="ORF">EIB75_11655</name>
</gene>
<protein>
    <submittedName>
        <fullName evidence="1">Uncharacterized protein</fullName>
    </submittedName>
</protein>
<proteinExistence type="predicted"/>
<dbReference type="Proteomes" id="UP000272316">
    <property type="component" value="Chromosome"/>
</dbReference>
<sequence length="33" mass="3978">MWMSFLDFGKISMKKIIYNLKIFILWLLVLGTN</sequence>
<evidence type="ECO:0000313" key="2">
    <source>
        <dbReference type="Proteomes" id="UP000272316"/>
    </source>
</evidence>
<organism evidence="1 2">
    <name type="scientific">Epilithonimonas vandammei</name>
    <dbReference type="NCBI Taxonomy" id="2487072"/>
    <lineage>
        <taxon>Bacteria</taxon>
        <taxon>Pseudomonadati</taxon>
        <taxon>Bacteroidota</taxon>
        <taxon>Flavobacteriia</taxon>
        <taxon>Flavobacteriales</taxon>
        <taxon>Weeksellaceae</taxon>
        <taxon>Chryseobacterium group</taxon>
        <taxon>Epilithonimonas</taxon>
    </lineage>
</organism>